<keyword evidence="4" id="KW-1185">Reference proteome</keyword>
<organism evidence="3 4">
    <name type="scientific">Lithocarpus litseifolius</name>
    <dbReference type="NCBI Taxonomy" id="425828"/>
    <lineage>
        <taxon>Eukaryota</taxon>
        <taxon>Viridiplantae</taxon>
        <taxon>Streptophyta</taxon>
        <taxon>Embryophyta</taxon>
        <taxon>Tracheophyta</taxon>
        <taxon>Spermatophyta</taxon>
        <taxon>Magnoliopsida</taxon>
        <taxon>eudicotyledons</taxon>
        <taxon>Gunneridae</taxon>
        <taxon>Pentapetalae</taxon>
        <taxon>rosids</taxon>
        <taxon>fabids</taxon>
        <taxon>Fagales</taxon>
        <taxon>Fagaceae</taxon>
        <taxon>Lithocarpus</taxon>
    </lineage>
</organism>
<comment type="caution">
    <text evidence="3">The sequence shown here is derived from an EMBL/GenBank/DDBJ whole genome shotgun (WGS) entry which is preliminary data.</text>
</comment>
<evidence type="ECO:0000313" key="3">
    <source>
        <dbReference type="EMBL" id="KAL0003981.1"/>
    </source>
</evidence>
<feature type="region of interest" description="Disordered" evidence="1">
    <location>
        <begin position="290"/>
        <end position="312"/>
    </location>
</feature>
<evidence type="ECO:0000259" key="2">
    <source>
        <dbReference type="Pfam" id="PF13966"/>
    </source>
</evidence>
<feature type="domain" description="Reverse transcriptase zinc-binding" evidence="2">
    <location>
        <begin position="120"/>
        <end position="215"/>
    </location>
</feature>
<dbReference type="EMBL" id="JAZDWU010000004">
    <property type="protein sequence ID" value="KAL0003981.1"/>
    <property type="molecule type" value="Genomic_DNA"/>
</dbReference>
<name>A0AAW2D5N0_9ROSI</name>
<sequence length="312" mass="35326">MSCFKLPVTLCNEIESLIKKFGGVNEGSKGKFTGLSGAPFIYHDNWLPDPSCKKVLSTPQFINNHEKVLALIDNEQHCWAQETIDANFVPCEASLIKAIPLSFDDCRDVITWPLNCDGVYSVRSGYHLLLDMDLNELPRTSDLSNSKRLWKGIWGLRVPNRVKNLIWRAGSDSLPSKSNLRKRKIPIDATCLNCGLEPETTVHATWLCPSLVQVWIVHFRWLIREVGMASSFLDVLYRCAERRNCMDFFAMTVSQIWTRRNRLRVGDAVAPLGMINQMTSDNLQEFLQSSLNPPKAPSPPKVAKWMPPPRVG</sequence>
<protein>
    <recommendedName>
        <fullName evidence="2">Reverse transcriptase zinc-binding domain-containing protein</fullName>
    </recommendedName>
</protein>
<evidence type="ECO:0000256" key="1">
    <source>
        <dbReference type="SAM" id="MobiDB-lite"/>
    </source>
</evidence>
<dbReference type="AlphaFoldDB" id="A0AAW2D5N0"/>
<accession>A0AAW2D5N0</accession>
<dbReference type="Pfam" id="PF13966">
    <property type="entry name" value="zf-RVT"/>
    <property type="match status" value="1"/>
</dbReference>
<gene>
    <name evidence="3" type="ORF">SO802_011542</name>
</gene>
<feature type="compositionally biased region" description="Pro residues" evidence="1">
    <location>
        <begin position="294"/>
        <end position="312"/>
    </location>
</feature>
<proteinExistence type="predicted"/>
<dbReference type="InterPro" id="IPR026960">
    <property type="entry name" value="RVT-Znf"/>
</dbReference>
<dbReference type="Proteomes" id="UP001459277">
    <property type="component" value="Unassembled WGS sequence"/>
</dbReference>
<evidence type="ECO:0000313" key="4">
    <source>
        <dbReference type="Proteomes" id="UP001459277"/>
    </source>
</evidence>
<reference evidence="3 4" key="1">
    <citation type="submission" date="2024-01" db="EMBL/GenBank/DDBJ databases">
        <title>A telomere-to-telomere, gap-free genome of sweet tea (Lithocarpus litseifolius).</title>
        <authorList>
            <person name="Zhou J."/>
        </authorList>
    </citation>
    <scope>NUCLEOTIDE SEQUENCE [LARGE SCALE GENOMIC DNA]</scope>
    <source>
        <strain evidence="3">Zhou-2022a</strain>
        <tissue evidence="3">Leaf</tissue>
    </source>
</reference>